<evidence type="ECO:0000256" key="7">
    <source>
        <dbReference type="SAM" id="SignalP"/>
    </source>
</evidence>
<dbReference type="PANTHER" id="PTHR34001:SF3">
    <property type="entry name" value="BLL7405 PROTEIN"/>
    <property type="match status" value="1"/>
</dbReference>
<evidence type="ECO:0000256" key="4">
    <source>
        <dbReference type="ARBA" id="ARBA00023237"/>
    </source>
</evidence>
<comment type="similarity">
    <text evidence="5">Belongs to the Omp25/RopB family.</text>
</comment>
<dbReference type="Pfam" id="PF13505">
    <property type="entry name" value="OMP_b-brl"/>
    <property type="match status" value="1"/>
</dbReference>
<evidence type="ECO:0000256" key="3">
    <source>
        <dbReference type="ARBA" id="ARBA00023136"/>
    </source>
</evidence>
<evidence type="ECO:0000256" key="2">
    <source>
        <dbReference type="ARBA" id="ARBA00022729"/>
    </source>
</evidence>
<feature type="compositionally biased region" description="Acidic residues" evidence="6">
    <location>
        <begin position="168"/>
        <end position="180"/>
    </location>
</feature>
<keyword evidence="3" id="KW-0472">Membrane</keyword>
<dbReference type="PANTHER" id="PTHR34001">
    <property type="entry name" value="BLL7405 PROTEIN"/>
    <property type="match status" value="1"/>
</dbReference>
<evidence type="ECO:0000256" key="1">
    <source>
        <dbReference type="ARBA" id="ARBA00004442"/>
    </source>
</evidence>
<dbReference type="GO" id="GO:0009279">
    <property type="term" value="C:cell outer membrane"/>
    <property type="evidence" value="ECO:0007669"/>
    <property type="project" value="UniProtKB-SubCell"/>
</dbReference>
<dbReference type="InterPro" id="IPR011250">
    <property type="entry name" value="OMP/PagP_B-barrel"/>
</dbReference>
<organism evidence="9 10">
    <name type="scientific">Pararhizobium mangrovi</name>
    <dbReference type="NCBI Taxonomy" id="2590452"/>
    <lineage>
        <taxon>Bacteria</taxon>
        <taxon>Pseudomonadati</taxon>
        <taxon>Pseudomonadota</taxon>
        <taxon>Alphaproteobacteria</taxon>
        <taxon>Hyphomicrobiales</taxon>
        <taxon>Rhizobiaceae</taxon>
        <taxon>Rhizobium/Agrobacterium group</taxon>
        <taxon>Pararhizobium</taxon>
    </lineage>
</organism>
<comment type="subcellular location">
    <subcellularLocation>
        <location evidence="1">Cell outer membrane</location>
    </subcellularLocation>
</comment>
<dbReference type="Proteomes" id="UP000320314">
    <property type="component" value="Unassembled WGS sequence"/>
</dbReference>
<dbReference type="RefSeq" id="WP_141168088.1">
    <property type="nucleotide sequence ID" value="NZ_VHLH01000036.1"/>
</dbReference>
<reference evidence="9 10" key="1">
    <citation type="submission" date="2019-06" db="EMBL/GenBank/DDBJ databases">
        <authorList>
            <person name="Li M."/>
        </authorList>
    </citation>
    <scope>NUCLEOTIDE SEQUENCE [LARGE SCALE GENOMIC DNA]</scope>
    <source>
        <strain evidence="9 10">BGMRC6574</strain>
    </source>
</reference>
<feature type="chain" id="PRO_5021195662" evidence="7">
    <location>
        <begin position="20"/>
        <end position="383"/>
    </location>
</feature>
<sequence length="383" mass="39280">MKKLVLFLSAGVAIAPAHAADFILPPAPPAQMVPPPLVTWGGFYAGGQIGGAFAGDDGSLRSRSTTERSGNNDNDDNDDQDDNDDGGDDNGDNGDNGGNNGNDNGGSADGGDIGAACGVTPNTAACSAIDDGFDTADQFGVAGAGTDNTGTGAVLADGTSGDGSQSGDGDDGANASDDDDRPATLQRRLTTFDDDGDGGNASIEERIDLANGFSNGFGDELVGGAHAGYNFQFGQFVIGPVASIDFLDADRSGSLGDGNSRITAHQSLDYVASARLNVGYAIDRLLIYGTGGLAFGDVKTRFDAPSFDSQEDTDTLVGYTVGGGASYLLTPHLSFGVEYRYTNLGDADFKGDFDLGDSRTLRSSVDDDVDFHTVMATVSYHFQ</sequence>
<keyword evidence="10" id="KW-1185">Reference proteome</keyword>
<evidence type="ECO:0000313" key="9">
    <source>
        <dbReference type="EMBL" id="TPW26132.1"/>
    </source>
</evidence>
<feature type="region of interest" description="Disordered" evidence="6">
    <location>
        <begin position="54"/>
        <end position="107"/>
    </location>
</feature>
<evidence type="ECO:0000259" key="8">
    <source>
        <dbReference type="Pfam" id="PF13505"/>
    </source>
</evidence>
<name>A0A506TVM3_9HYPH</name>
<dbReference type="OrthoDB" id="9815357at2"/>
<feature type="signal peptide" evidence="7">
    <location>
        <begin position="1"/>
        <end position="19"/>
    </location>
</feature>
<feature type="region of interest" description="Disordered" evidence="6">
    <location>
        <begin position="152"/>
        <end position="183"/>
    </location>
</feature>
<protein>
    <submittedName>
        <fullName evidence="9">Porin family protein</fullName>
    </submittedName>
</protein>
<gene>
    <name evidence="9" type="ORF">FJU11_16025</name>
</gene>
<evidence type="ECO:0000313" key="10">
    <source>
        <dbReference type="Proteomes" id="UP000320314"/>
    </source>
</evidence>
<feature type="domain" description="Outer membrane protein beta-barrel" evidence="8">
    <location>
        <begin position="189"/>
        <end position="382"/>
    </location>
</feature>
<accession>A0A506TVM3</accession>
<dbReference type="AlphaFoldDB" id="A0A506TVM3"/>
<dbReference type="InterPro" id="IPR027385">
    <property type="entry name" value="Beta-barrel_OMP"/>
</dbReference>
<evidence type="ECO:0000256" key="6">
    <source>
        <dbReference type="SAM" id="MobiDB-lite"/>
    </source>
</evidence>
<feature type="compositionally biased region" description="Gly residues" evidence="6">
    <location>
        <begin position="94"/>
        <end position="107"/>
    </location>
</feature>
<keyword evidence="4" id="KW-0998">Cell outer membrane</keyword>
<dbReference type="EMBL" id="VHLH01000036">
    <property type="protein sequence ID" value="TPW26132.1"/>
    <property type="molecule type" value="Genomic_DNA"/>
</dbReference>
<dbReference type="Gene3D" id="2.40.160.20">
    <property type="match status" value="1"/>
</dbReference>
<dbReference type="SUPFAM" id="SSF56925">
    <property type="entry name" value="OMPA-like"/>
    <property type="match status" value="1"/>
</dbReference>
<dbReference type="InterPro" id="IPR051692">
    <property type="entry name" value="OMP-like"/>
</dbReference>
<evidence type="ECO:0000256" key="5">
    <source>
        <dbReference type="ARBA" id="ARBA00038306"/>
    </source>
</evidence>
<keyword evidence="2 7" id="KW-0732">Signal</keyword>
<proteinExistence type="inferred from homology"/>
<feature type="compositionally biased region" description="Acidic residues" evidence="6">
    <location>
        <begin position="73"/>
        <end position="92"/>
    </location>
</feature>
<comment type="caution">
    <text evidence="9">The sequence shown here is derived from an EMBL/GenBank/DDBJ whole genome shotgun (WGS) entry which is preliminary data.</text>
</comment>